<name>A0A835P7Q5_VANPL</name>
<keyword evidence="3" id="KW-1185">Reference proteome</keyword>
<dbReference type="Proteomes" id="UP000636800">
    <property type="component" value="Unassembled WGS sequence"/>
</dbReference>
<reference evidence="3 4" key="1">
    <citation type="journal article" date="2020" name="Nat. Food">
        <title>A phased Vanilla planifolia genome enables genetic improvement of flavour and production.</title>
        <authorList>
            <person name="Hasing T."/>
            <person name="Tang H."/>
            <person name="Brym M."/>
            <person name="Khazi F."/>
            <person name="Huang T."/>
            <person name="Chambers A.H."/>
        </authorList>
    </citation>
    <scope>NUCLEOTIDE SEQUENCE [LARGE SCALE GENOMIC DNA]</scope>
    <source>
        <tissue evidence="1">Leaf</tissue>
    </source>
</reference>
<comment type="caution">
    <text evidence="1">The sequence shown here is derived from an EMBL/GenBank/DDBJ whole genome shotgun (WGS) entry which is preliminary data.</text>
</comment>
<dbReference type="AlphaFoldDB" id="A0A835P7Q5"/>
<organism evidence="1 4">
    <name type="scientific">Vanilla planifolia</name>
    <name type="common">Vanilla</name>
    <dbReference type="NCBI Taxonomy" id="51239"/>
    <lineage>
        <taxon>Eukaryota</taxon>
        <taxon>Viridiplantae</taxon>
        <taxon>Streptophyta</taxon>
        <taxon>Embryophyta</taxon>
        <taxon>Tracheophyta</taxon>
        <taxon>Spermatophyta</taxon>
        <taxon>Magnoliopsida</taxon>
        <taxon>Liliopsida</taxon>
        <taxon>Asparagales</taxon>
        <taxon>Orchidaceae</taxon>
        <taxon>Vanilloideae</taxon>
        <taxon>Vanilleae</taxon>
        <taxon>Vanilla</taxon>
    </lineage>
</organism>
<proteinExistence type="predicted"/>
<dbReference type="EMBL" id="JADCNM010000542">
    <property type="protein sequence ID" value="KAG0446762.1"/>
    <property type="molecule type" value="Genomic_DNA"/>
</dbReference>
<gene>
    <name evidence="2" type="ORF">HPP92_028649</name>
    <name evidence="1" type="ORF">HPP92_028656</name>
</gene>
<sequence length="73" mass="7247">MTLGPIFGLGEFKSEIVCKLGCMAQAYVSRNKGVCLGLGLGVPSGFVGDGDGGGVEAWGLLMGIIKGDGVGAD</sequence>
<evidence type="ECO:0000313" key="4">
    <source>
        <dbReference type="Proteomes" id="UP000639772"/>
    </source>
</evidence>
<evidence type="ECO:0000313" key="3">
    <source>
        <dbReference type="Proteomes" id="UP000636800"/>
    </source>
</evidence>
<accession>A0A835P7Q5</accession>
<protein>
    <submittedName>
        <fullName evidence="1">Uncharacterized protein</fullName>
    </submittedName>
</protein>
<evidence type="ECO:0000313" key="2">
    <source>
        <dbReference type="EMBL" id="KAG0446836.1"/>
    </source>
</evidence>
<dbReference type="EMBL" id="JADCNL010000541">
    <property type="protein sequence ID" value="KAG0446836.1"/>
    <property type="molecule type" value="Genomic_DNA"/>
</dbReference>
<evidence type="ECO:0000313" key="1">
    <source>
        <dbReference type="EMBL" id="KAG0446762.1"/>
    </source>
</evidence>
<dbReference type="Proteomes" id="UP000639772">
    <property type="component" value="Unassembled WGS sequence"/>
</dbReference>